<evidence type="ECO:0000313" key="2">
    <source>
        <dbReference type="Proteomes" id="UP000564573"/>
    </source>
</evidence>
<gene>
    <name evidence="1" type="ORF">FB384_001140</name>
</gene>
<reference evidence="1 2" key="1">
    <citation type="submission" date="2020-08" db="EMBL/GenBank/DDBJ databases">
        <title>Sequencing the genomes of 1000 actinobacteria strains.</title>
        <authorList>
            <person name="Klenk H.-P."/>
        </authorList>
    </citation>
    <scope>NUCLEOTIDE SEQUENCE [LARGE SCALE GENOMIC DNA]</scope>
    <source>
        <strain evidence="1 2">DSM 45267</strain>
    </source>
</reference>
<comment type="caution">
    <text evidence="1">The sequence shown here is derived from an EMBL/GenBank/DDBJ whole genome shotgun (WGS) entry which is preliminary data.</text>
</comment>
<dbReference type="EMBL" id="JACIBS010000001">
    <property type="protein sequence ID" value="MBB3662236.1"/>
    <property type="molecule type" value="Genomic_DNA"/>
</dbReference>
<evidence type="ECO:0000313" key="1">
    <source>
        <dbReference type="EMBL" id="MBB3662236.1"/>
    </source>
</evidence>
<dbReference type="AlphaFoldDB" id="A0A839XQL3"/>
<protein>
    <submittedName>
        <fullName evidence="1">Uncharacterized protein</fullName>
    </submittedName>
</protein>
<dbReference type="Proteomes" id="UP000564573">
    <property type="component" value="Unassembled WGS sequence"/>
</dbReference>
<sequence>MLPRDEADTTKGAAGTCPAAPFRKPLRLALDQQTLEPFRADAVAGSGSQRNRRRLVAVDRRLAVAFAPRVTVVR</sequence>
<organism evidence="1 2">
    <name type="scientific">Prauserella sediminis</name>
    <dbReference type="NCBI Taxonomy" id="577680"/>
    <lineage>
        <taxon>Bacteria</taxon>
        <taxon>Bacillati</taxon>
        <taxon>Actinomycetota</taxon>
        <taxon>Actinomycetes</taxon>
        <taxon>Pseudonocardiales</taxon>
        <taxon>Pseudonocardiaceae</taxon>
        <taxon>Prauserella</taxon>
        <taxon>Prauserella salsuginis group</taxon>
    </lineage>
</organism>
<accession>A0A839XQL3</accession>
<keyword evidence="2" id="KW-1185">Reference proteome</keyword>
<proteinExistence type="predicted"/>
<name>A0A839XQL3_9PSEU</name>